<evidence type="ECO:0000313" key="1">
    <source>
        <dbReference type="EMBL" id="VDL88424.1"/>
    </source>
</evidence>
<dbReference type="Gene3D" id="3.30.740.10">
    <property type="entry name" value="Protein Inhibitor Of Neuronal Nitric Oxide Synthase"/>
    <property type="match status" value="1"/>
</dbReference>
<reference evidence="1 2" key="2">
    <citation type="submission" date="2018-11" db="EMBL/GenBank/DDBJ databases">
        <authorList>
            <consortium name="Pathogen Informatics"/>
        </authorList>
    </citation>
    <scope>NUCLEOTIDE SEQUENCE [LARGE SCALE GENOMIC DNA]</scope>
    <source>
        <strain evidence="1 2">NST_G2</strain>
    </source>
</reference>
<dbReference type="GO" id="GO:0007017">
    <property type="term" value="P:microtubule-based process"/>
    <property type="evidence" value="ECO:0007669"/>
    <property type="project" value="InterPro"/>
</dbReference>
<protein>
    <submittedName>
        <fullName evidence="3">Dynein light chain</fullName>
    </submittedName>
</protein>
<dbReference type="SUPFAM" id="SSF54648">
    <property type="entry name" value="DLC"/>
    <property type="match status" value="1"/>
</dbReference>
<sequence>MSGKLQLTNLKVDMPHDMQDFILDQVKPQLRHFEENPTMELKLEPIVQNLAEALKNKCKGVWQVIITTGTYSAFSAHVPKRLYHVKFGRFVILFWQSSLY</sequence>
<dbReference type="WBParaSite" id="SSLN_0000210901-mRNA-1">
    <property type="protein sequence ID" value="SSLN_0000210901-mRNA-1"/>
    <property type="gene ID" value="SSLN_0000210901"/>
</dbReference>
<evidence type="ECO:0000313" key="2">
    <source>
        <dbReference type="Proteomes" id="UP000275846"/>
    </source>
</evidence>
<dbReference type="InterPro" id="IPR001372">
    <property type="entry name" value="Dynein_light_chain_typ-1/2"/>
</dbReference>
<keyword evidence="2" id="KW-1185">Reference proteome</keyword>
<dbReference type="GO" id="GO:0030286">
    <property type="term" value="C:dynein complex"/>
    <property type="evidence" value="ECO:0007669"/>
    <property type="project" value="InterPro"/>
</dbReference>
<dbReference type="InterPro" id="IPR037177">
    <property type="entry name" value="DLC_sf"/>
</dbReference>
<gene>
    <name evidence="1" type="ORF">SSLN_LOCUS2039</name>
</gene>
<evidence type="ECO:0000313" key="3">
    <source>
        <dbReference type="WBParaSite" id="SSLN_0000210901-mRNA-1"/>
    </source>
</evidence>
<dbReference type="AlphaFoldDB" id="A0A183SCU1"/>
<dbReference type="OrthoDB" id="26525at2759"/>
<organism evidence="3">
    <name type="scientific">Schistocephalus solidus</name>
    <name type="common">Tapeworm</name>
    <dbReference type="NCBI Taxonomy" id="70667"/>
    <lineage>
        <taxon>Eukaryota</taxon>
        <taxon>Metazoa</taxon>
        <taxon>Spiralia</taxon>
        <taxon>Lophotrochozoa</taxon>
        <taxon>Platyhelminthes</taxon>
        <taxon>Cestoda</taxon>
        <taxon>Eucestoda</taxon>
        <taxon>Diphyllobothriidea</taxon>
        <taxon>Diphyllobothriidae</taxon>
        <taxon>Schistocephalus</taxon>
    </lineage>
</organism>
<name>A0A183SCU1_SCHSO</name>
<dbReference type="Pfam" id="PF01221">
    <property type="entry name" value="Dynein_light"/>
    <property type="match status" value="1"/>
</dbReference>
<reference evidence="3" key="1">
    <citation type="submission" date="2016-06" db="UniProtKB">
        <authorList>
            <consortium name="WormBaseParasite"/>
        </authorList>
    </citation>
    <scope>IDENTIFICATION</scope>
</reference>
<proteinExistence type="predicted"/>
<accession>A0A183SCU1</accession>
<dbReference type="EMBL" id="UYSU01014153">
    <property type="protein sequence ID" value="VDL88424.1"/>
    <property type="molecule type" value="Genomic_DNA"/>
</dbReference>
<dbReference type="Proteomes" id="UP000275846">
    <property type="component" value="Unassembled WGS sequence"/>
</dbReference>